<protein>
    <recommendedName>
        <fullName evidence="2">F-box domain-containing protein</fullName>
    </recommendedName>
</protein>
<organism evidence="3 4">
    <name type="scientific">Zopfia rhizophila CBS 207.26</name>
    <dbReference type="NCBI Taxonomy" id="1314779"/>
    <lineage>
        <taxon>Eukaryota</taxon>
        <taxon>Fungi</taxon>
        <taxon>Dikarya</taxon>
        <taxon>Ascomycota</taxon>
        <taxon>Pezizomycotina</taxon>
        <taxon>Dothideomycetes</taxon>
        <taxon>Dothideomycetes incertae sedis</taxon>
        <taxon>Zopfiaceae</taxon>
        <taxon>Zopfia</taxon>
    </lineage>
</organism>
<dbReference type="AlphaFoldDB" id="A0A6A6DHG0"/>
<evidence type="ECO:0000259" key="2">
    <source>
        <dbReference type="Pfam" id="PF12937"/>
    </source>
</evidence>
<dbReference type="InterPro" id="IPR032675">
    <property type="entry name" value="LRR_dom_sf"/>
</dbReference>
<dbReference type="Proteomes" id="UP000800200">
    <property type="component" value="Unassembled WGS sequence"/>
</dbReference>
<dbReference type="Gene3D" id="1.20.1280.50">
    <property type="match status" value="1"/>
</dbReference>
<dbReference type="InterPro" id="IPR036047">
    <property type="entry name" value="F-box-like_dom_sf"/>
</dbReference>
<dbReference type="Gene3D" id="3.80.10.10">
    <property type="entry name" value="Ribonuclease Inhibitor"/>
    <property type="match status" value="1"/>
</dbReference>
<sequence>MDDLLPSYESVIEQNPWGLIAQYLPSDDLCSCALVCQKWHEIFTPRLWGNPASHFGVQNDTVYVALTRFKRTLFWSRLYVRELTHTLHLPPAHAEIYGGPHSEWLRDCLERLPRLQSLIVNGLPFFDHGSLLTLRYSSPWWRSTHPVSFPVYGLRLLDASGCSNATSTGLSEALPHFPDLVSLDLSKTFAAKDETVFSKLRYLPNLRVLKLKGLGLKDSDFTLIATSIGTRVRSLDVSENNLTDISARLLLDHCLKDTIIDTYRIRSPLPPVQDGRPSAELDIFGTEDLDRHLRKKLTQGFIGRLAIEDARELGVTHLYLSKNVMTVEGISGLIRSKRLQVLDVGTLPIAFQKPQHLPVDENEQEFCLPGVEKLTPVLAEYASEKMVYLRINYAVITEDAPIETVPSPRAEVEGDAGIYKPTNAHELEAIEPPLTELESMESAVYELPGDMVQPTELSGSSSSTRITRISEAGSNSPRAQAPAIEVTSEPKQIKSGAAYAPELVLSDYPFSPVSPVVESSGPLSPISPSFDTRARSPSLNSNDSPSSSPRSHRNSTYCIDDRRSRLDLRQSQENRLHPGMLPKVHTLVLTDVPTTTDNPELVHRLIQFIKDCAEETEIAKLRARHTYTLPPGRSRAIAEREHVQSLFALRRIVFEMAPPQAAPKKISTSWRAYPTKSSTEDADSEAFWEAATHDFSFFGDEECGLPNLEPGRGLPQAMSGLVLAPKNPALRPTPRQPESNVRVFDVVGEVARFRKARKAAYQAVVGFGETEPSVEGYWPGDITVVRKPIDPDAGTVDYYGNRFEGGWLYR</sequence>
<dbReference type="Pfam" id="PF12937">
    <property type="entry name" value="F-box-like"/>
    <property type="match status" value="1"/>
</dbReference>
<dbReference type="EMBL" id="ML994696">
    <property type="protein sequence ID" value="KAF2177026.1"/>
    <property type="molecule type" value="Genomic_DNA"/>
</dbReference>
<feature type="region of interest" description="Disordered" evidence="1">
    <location>
        <begin position="514"/>
        <end position="564"/>
    </location>
</feature>
<name>A0A6A6DHG0_9PEZI</name>
<accession>A0A6A6DHG0</accession>
<proteinExistence type="predicted"/>
<evidence type="ECO:0000313" key="3">
    <source>
        <dbReference type="EMBL" id="KAF2177026.1"/>
    </source>
</evidence>
<dbReference type="SUPFAM" id="SSF81383">
    <property type="entry name" value="F-box domain"/>
    <property type="match status" value="1"/>
</dbReference>
<gene>
    <name evidence="3" type="ORF">K469DRAFT_604884</name>
</gene>
<dbReference type="SUPFAM" id="SSF52047">
    <property type="entry name" value="RNI-like"/>
    <property type="match status" value="1"/>
</dbReference>
<reference evidence="3" key="1">
    <citation type="journal article" date="2020" name="Stud. Mycol.">
        <title>101 Dothideomycetes genomes: a test case for predicting lifestyles and emergence of pathogens.</title>
        <authorList>
            <person name="Haridas S."/>
            <person name="Albert R."/>
            <person name="Binder M."/>
            <person name="Bloem J."/>
            <person name="Labutti K."/>
            <person name="Salamov A."/>
            <person name="Andreopoulos B."/>
            <person name="Baker S."/>
            <person name="Barry K."/>
            <person name="Bills G."/>
            <person name="Bluhm B."/>
            <person name="Cannon C."/>
            <person name="Castanera R."/>
            <person name="Culley D."/>
            <person name="Daum C."/>
            <person name="Ezra D."/>
            <person name="Gonzalez J."/>
            <person name="Henrissat B."/>
            <person name="Kuo A."/>
            <person name="Liang C."/>
            <person name="Lipzen A."/>
            <person name="Lutzoni F."/>
            <person name="Magnuson J."/>
            <person name="Mondo S."/>
            <person name="Nolan M."/>
            <person name="Ohm R."/>
            <person name="Pangilinan J."/>
            <person name="Park H.-J."/>
            <person name="Ramirez L."/>
            <person name="Alfaro M."/>
            <person name="Sun H."/>
            <person name="Tritt A."/>
            <person name="Yoshinaga Y."/>
            <person name="Zwiers L.-H."/>
            <person name="Turgeon B."/>
            <person name="Goodwin S."/>
            <person name="Spatafora J."/>
            <person name="Crous P."/>
            <person name="Grigoriev I."/>
        </authorList>
    </citation>
    <scope>NUCLEOTIDE SEQUENCE</scope>
    <source>
        <strain evidence="3">CBS 207.26</strain>
    </source>
</reference>
<dbReference type="InterPro" id="IPR001810">
    <property type="entry name" value="F-box_dom"/>
</dbReference>
<feature type="region of interest" description="Disordered" evidence="1">
    <location>
        <begin position="470"/>
        <end position="491"/>
    </location>
</feature>
<keyword evidence="4" id="KW-1185">Reference proteome</keyword>
<feature type="domain" description="F-box" evidence="2">
    <location>
        <begin position="20"/>
        <end position="50"/>
    </location>
</feature>
<evidence type="ECO:0000313" key="4">
    <source>
        <dbReference type="Proteomes" id="UP000800200"/>
    </source>
</evidence>
<dbReference type="OrthoDB" id="408631at2759"/>
<evidence type="ECO:0000256" key="1">
    <source>
        <dbReference type="SAM" id="MobiDB-lite"/>
    </source>
</evidence>
<feature type="compositionally biased region" description="Low complexity" evidence="1">
    <location>
        <begin position="514"/>
        <end position="524"/>
    </location>
</feature>
<feature type="compositionally biased region" description="Low complexity" evidence="1">
    <location>
        <begin position="535"/>
        <end position="549"/>
    </location>
</feature>